<dbReference type="CDD" id="cd00044">
    <property type="entry name" value="CysPc"/>
    <property type="match status" value="1"/>
</dbReference>
<dbReference type="InterPro" id="IPR038765">
    <property type="entry name" value="Papain-like_cys_pep_sf"/>
</dbReference>
<comment type="caution">
    <text evidence="7">The sequence shown here is derived from an EMBL/GenBank/DDBJ whole genome shotgun (WGS) entry which is preliminary data.</text>
</comment>
<feature type="compositionally biased region" description="Low complexity" evidence="5">
    <location>
        <begin position="22"/>
        <end position="32"/>
    </location>
</feature>
<keyword evidence="3" id="KW-0378">Hydrolase</keyword>
<name>A0AA38X1G8_9EURO</name>
<dbReference type="PROSITE" id="PS50203">
    <property type="entry name" value="CALPAIN_CAT"/>
    <property type="match status" value="1"/>
</dbReference>
<keyword evidence="4" id="KW-0175">Coiled coil</keyword>
<feature type="compositionally biased region" description="Basic and acidic residues" evidence="5">
    <location>
        <begin position="679"/>
        <end position="700"/>
    </location>
</feature>
<dbReference type="SMART" id="SM00230">
    <property type="entry name" value="CysPc"/>
    <property type="match status" value="1"/>
</dbReference>
<feature type="active site" evidence="2 3">
    <location>
        <position position="233"/>
    </location>
</feature>
<evidence type="ECO:0000256" key="5">
    <source>
        <dbReference type="SAM" id="MobiDB-lite"/>
    </source>
</evidence>
<feature type="active site" evidence="2 3">
    <location>
        <position position="411"/>
    </location>
</feature>
<dbReference type="GO" id="GO:0006508">
    <property type="term" value="P:proteolysis"/>
    <property type="evidence" value="ECO:0007669"/>
    <property type="project" value="UniProtKB-KW"/>
</dbReference>
<dbReference type="PANTHER" id="PTHR10183:SF425">
    <property type="entry name" value="CALPAIN-5"/>
    <property type="match status" value="1"/>
</dbReference>
<dbReference type="InterPro" id="IPR000169">
    <property type="entry name" value="Pept_cys_AS"/>
</dbReference>
<dbReference type="PROSITE" id="PS00139">
    <property type="entry name" value="THIOL_PROTEASE_CYS"/>
    <property type="match status" value="1"/>
</dbReference>
<proteinExistence type="inferred from homology"/>
<dbReference type="GO" id="GO:0004198">
    <property type="term" value="F:calcium-dependent cysteine-type endopeptidase activity"/>
    <property type="evidence" value="ECO:0007669"/>
    <property type="project" value="InterPro"/>
</dbReference>
<feature type="coiled-coil region" evidence="4">
    <location>
        <begin position="86"/>
        <end position="113"/>
    </location>
</feature>
<keyword evidence="3" id="KW-0645">Protease</keyword>
<accession>A0AA38X1G8</accession>
<dbReference type="SUPFAM" id="SSF54001">
    <property type="entry name" value="Cysteine proteinases"/>
    <property type="match status" value="1"/>
</dbReference>
<dbReference type="PANTHER" id="PTHR10183">
    <property type="entry name" value="CALPAIN"/>
    <property type="match status" value="1"/>
</dbReference>
<dbReference type="Proteomes" id="UP001172673">
    <property type="component" value="Unassembled WGS sequence"/>
</dbReference>
<gene>
    <name evidence="7" type="ORF">H2200_010445</name>
</gene>
<protein>
    <recommendedName>
        <fullName evidence="6">Calpain catalytic domain-containing protein</fullName>
    </recommendedName>
</protein>
<evidence type="ECO:0000256" key="3">
    <source>
        <dbReference type="PROSITE-ProRule" id="PRU00239"/>
    </source>
</evidence>
<evidence type="ECO:0000313" key="7">
    <source>
        <dbReference type="EMBL" id="KAJ9605055.1"/>
    </source>
</evidence>
<evidence type="ECO:0000256" key="4">
    <source>
        <dbReference type="SAM" id="Coils"/>
    </source>
</evidence>
<sequence length="873" mass="96049">MSFPGSFSFANADVLGKQGAEAAPPADSPADSKTNRKLPQQSLNEFWESLITKTPGKVFQIFPRSLYANLLPPVKPDGVASKKWAAASYEEAAQECRERVKRIERECVRTNEKFTDPDFDIENDWSDNCLNGLQIPSSSGSDNADQGWSSVGAGPLRQALGTLVQSNILGPQTSVVVDVSALQRALEDPNNDNSGGQMSPATMHRVDYIFDSPEFLVDGFSSSDVQQGSVGDCWWVAAVATLCSKPELVEKVCVARNAECGVYGFVFYRDGEWISTVVDDNLYVSAHDFDMWGDEYDATGEKERRYKERYQTGSEALYFSKCADPNEIWLPLLEKAYAKIHGDYDAIQAGNSGDAVEDMTGGVSMSISTNRILSKDKLWQEMLNVNKEFIFAASSPGWRDGQARQGVALQHAYSILKAVEAVGPDEKKVRLVLLRYVVLSHQKIAPTATDIVARNPWGKRAANGVGEWNGPWSDGSKEWTPYWIEKLDYQFGDDGEFWMAYNDLCRKFSSLHRTRLFSNEWLVVQQWTSVNVSWVSGYMTTKFVIEIKKGGTVVIVLSQLDSRYFKGLEGQYAFHLQFLLREESSKPGDYVVRTRPSQFSMPDRSISAEVDLEPGRYEVLPKISATRDTSKPVVEDVVKKAAEENPQKLRQIGLNYDIAHAKGGFEEEEDARKKRLAKNKKEDGEKSTKKAETETAKSAETDGVPAETKKDDGQAKSEVDKDPKVAKGEDGKANAETSKQEAAGSAVLKADADKDEAGSKQEEKADQTAEEKEKSDHTAEEKPDGEKNSNEAKPTDEKVAAADEPATTSPEPEPGAEPSADENSTSWNAVAVIGLRVYSKDPELAIKLVKPKDPEEAALLDVDGGVSGAGATT</sequence>
<evidence type="ECO:0000259" key="6">
    <source>
        <dbReference type="PROSITE" id="PS50203"/>
    </source>
</evidence>
<evidence type="ECO:0000256" key="1">
    <source>
        <dbReference type="ARBA" id="ARBA00007623"/>
    </source>
</evidence>
<feature type="region of interest" description="Disordered" evidence="5">
    <location>
        <begin position="18"/>
        <end position="37"/>
    </location>
</feature>
<feature type="compositionally biased region" description="Basic and acidic residues" evidence="5">
    <location>
        <begin position="750"/>
        <end position="801"/>
    </location>
</feature>
<dbReference type="InterPro" id="IPR001300">
    <property type="entry name" value="Peptidase_C2_calpain_cat"/>
</dbReference>
<evidence type="ECO:0000313" key="8">
    <source>
        <dbReference type="Proteomes" id="UP001172673"/>
    </source>
</evidence>
<dbReference type="AlphaFoldDB" id="A0AA38X1G8"/>
<dbReference type="Gene3D" id="3.90.70.10">
    <property type="entry name" value="Cysteine proteinases"/>
    <property type="match status" value="1"/>
</dbReference>
<dbReference type="Pfam" id="PF00648">
    <property type="entry name" value="Peptidase_C2"/>
    <property type="match status" value="1"/>
</dbReference>
<keyword evidence="8" id="KW-1185">Reference proteome</keyword>
<dbReference type="EMBL" id="JAPDRK010000017">
    <property type="protein sequence ID" value="KAJ9605055.1"/>
    <property type="molecule type" value="Genomic_DNA"/>
</dbReference>
<evidence type="ECO:0000256" key="2">
    <source>
        <dbReference type="PIRSR" id="PIRSR622684-1"/>
    </source>
</evidence>
<comment type="similarity">
    <text evidence="1">Belongs to the peptidase C2 family.</text>
</comment>
<feature type="region of interest" description="Disordered" evidence="5">
    <location>
        <begin position="665"/>
        <end position="826"/>
    </location>
</feature>
<organism evidence="7 8">
    <name type="scientific">Cladophialophora chaetospira</name>
    <dbReference type="NCBI Taxonomy" id="386627"/>
    <lineage>
        <taxon>Eukaryota</taxon>
        <taxon>Fungi</taxon>
        <taxon>Dikarya</taxon>
        <taxon>Ascomycota</taxon>
        <taxon>Pezizomycotina</taxon>
        <taxon>Eurotiomycetes</taxon>
        <taxon>Chaetothyriomycetidae</taxon>
        <taxon>Chaetothyriales</taxon>
        <taxon>Herpotrichiellaceae</taxon>
        <taxon>Cladophialophora</taxon>
    </lineage>
</organism>
<feature type="compositionally biased region" description="Low complexity" evidence="5">
    <location>
        <begin position="802"/>
        <end position="822"/>
    </location>
</feature>
<feature type="compositionally biased region" description="Basic and acidic residues" evidence="5">
    <location>
        <begin position="707"/>
        <end position="733"/>
    </location>
</feature>
<feature type="active site" evidence="2 3">
    <location>
        <position position="455"/>
    </location>
</feature>
<feature type="domain" description="Calpain catalytic" evidence="6">
    <location>
        <begin position="205"/>
        <end position="517"/>
    </location>
</feature>
<keyword evidence="3" id="KW-0788">Thiol protease</keyword>
<dbReference type="InterPro" id="IPR022684">
    <property type="entry name" value="Calpain_cysteine_protease"/>
</dbReference>
<reference evidence="7" key="1">
    <citation type="submission" date="2022-10" db="EMBL/GenBank/DDBJ databases">
        <title>Culturing micro-colonial fungi from biological soil crusts in the Mojave desert and describing Neophaeococcomyces mojavensis, and introducing the new genera and species Taxawa tesnikishii.</title>
        <authorList>
            <person name="Kurbessoian T."/>
            <person name="Stajich J.E."/>
        </authorList>
    </citation>
    <scope>NUCLEOTIDE SEQUENCE</scope>
    <source>
        <strain evidence="7">TK_41</strain>
    </source>
</reference>